<organism evidence="5 6">
    <name type="scientific">Rhizoctonia solani 123E</name>
    <dbReference type="NCBI Taxonomy" id="1423351"/>
    <lineage>
        <taxon>Eukaryota</taxon>
        <taxon>Fungi</taxon>
        <taxon>Dikarya</taxon>
        <taxon>Basidiomycota</taxon>
        <taxon>Agaricomycotina</taxon>
        <taxon>Agaricomycetes</taxon>
        <taxon>Cantharellales</taxon>
        <taxon>Ceratobasidiaceae</taxon>
        <taxon>Rhizoctonia</taxon>
    </lineage>
</organism>
<feature type="signal peptide" evidence="3">
    <location>
        <begin position="1"/>
        <end position="17"/>
    </location>
</feature>
<dbReference type="Proteomes" id="UP000027456">
    <property type="component" value="Unassembled WGS sequence"/>
</dbReference>
<feature type="chain" id="PRO_5001700519" evidence="3">
    <location>
        <begin position="18"/>
        <end position="342"/>
    </location>
</feature>
<dbReference type="GO" id="GO:0046872">
    <property type="term" value="F:metal ion binding"/>
    <property type="evidence" value="ECO:0007669"/>
    <property type="project" value="UniProtKB-KW"/>
</dbReference>
<dbReference type="STRING" id="1423351.A0A074SDG0"/>
<dbReference type="PANTHER" id="PTHR11474">
    <property type="entry name" value="TYROSINASE FAMILY MEMBER"/>
    <property type="match status" value="1"/>
</dbReference>
<dbReference type="HOGENOM" id="CLU_035914_1_2_1"/>
<sequence length="342" mass="38979">MMKFALVLLPFAIAVAAASIKTELCRDPELRVEWRTMTEVQRDSYHKAVKCMQTKRVPSSGGMSQYDYFAWMYMAKYKEVHQTAAFLPWQRYFSFAYDQLTKECGYSGHTPYWDWTKDAMNMTRSPIFDPVVGFGGNGKGQGNCVQDGPYGIQSGFKLRWPWEQCLQRKFAGMVSSPKGFLRPATGPEARHSVKQVNALHRKKDFMNFAPGLEYLHHSVVSEIGLIMASSVPSLDPLFLVHINNIDRLWNLWQRKDDRTLGGYQNIVPIHPKGFPALTPPASLDDLIKIGPKDFFWLKGFPELKVRDLLATNSRRLCYTVSMVSLARVVRSNADGLVQVRQV</sequence>
<comment type="caution">
    <text evidence="5">The sequence shown here is derived from an EMBL/GenBank/DDBJ whole genome shotgun (WGS) entry which is preliminary data.</text>
</comment>
<evidence type="ECO:0000256" key="1">
    <source>
        <dbReference type="ARBA" id="ARBA00022723"/>
    </source>
</evidence>
<keyword evidence="6" id="KW-1185">Reference proteome</keyword>
<dbReference type="InterPro" id="IPR050316">
    <property type="entry name" value="Tyrosinase/Hemocyanin"/>
</dbReference>
<gene>
    <name evidence="5" type="ORF">V565_134250</name>
</gene>
<proteinExistence type="predicted"/>
<accession>A0A074SDG0</accession>
<dbReference type="PANTHER" id="PTHR11474:SF126">
    <property type="entry name" value="TYROSINASE-LIKE PROTEIN TYR-1-RELATED"/>
    <property type="match status" value="1"/>
</dbReference>
<evidence type="ECO:0000256" key="3">
    <source>
        <dbReference type="SAM" id="SignalP"/>
    </source>
</evidence>
<evidence type="ECO:0000256" key="2">
    <source>
        <dbReference type="ARBA" id="ARBA00023008"/>
    </source>
</evidence>
<reference evidence="5 6" key="1">
    <citation type="submission" date="2013-12" db="EMBL/GenBank/DDBJ databases">
        <authorList>
            <person name="Cubeta M."/>
            <person name="Pakala S."/>
            <person name="Fedorova N."/>
            <person name="Thomas E."/>
            <person name="Dean R."/>
            <person name="Jabaji S."/>
            <person name="Neate S."/>
            <person name="Toda T."/>
            <person name="Tavantzis S."/>
            <person name="Vilgalys R."/>
            <person name="Bharathan N."/>
            <person name="Pakala S."/>
            <person name="Losada L.S."/>
            <person name="Zafar N."/>
            <person name="Nierman W."/>
        </authorList>
    </citation>
    <scope>NUCLEOTIDE SEQUENCE [LARGE SCALE GENOMIC DNA]</scope>
    <source>
        <strain evidence="5 6">123E</strain>
    </source>
</reference>
<dbReference type="AlphaFoldDB" id="A0A074SDG0"/>
<dbReference type="OrthoDB" id="6132182at2759"/>
<feature type="domain" description="Tyrosinase copper-binding" evidence="4">
    <location>
        <begin position="64"/>
        <end position="255"/>
    </location>
</feature>
<evidence type="ECO:0000313" key="5">
    <source>
        <dbReference type="EMBL" id="KEP48087.1"/>
    </source>
</evidence>
<dbReference type="EMBL" id="AZST01000580">
    <property type="protein sequence ID" value="KEP48087.1"/>
    <property type="molecule type" value="Genomic_DNA"/>
</dbReference>
<dbReference type="SUPFAM" id="SSF48056">
    <property type="entry name" value="Di-copper centre-containing domain"/>
    <property type="match status" value="1"/>
</dbReference>
<keyword evidence="3" id="KW-0732">Signal</keyword>
<protein>
    <submittedName>
        <fullName evidence="5">Tyrosinase tyrosinase: common central domain protein</fullName>
    </submittedName>
</protein>
<dbReference type="Pfam" id="PF00264">
    <property type="entry name" value="Tyrosinase"/>
    <property type="match status" value="1"/>
</dbReference>
<dbReference type="Gene3D" id="1.10.1280.10">
    <property type="entry name" value="Di-copper center containing domain from catechol oxidase"/>
    <property type="match status" value="1"/>
</dbReference>
<dbReference type="GO" id="GO:0016491">
    <property type="term" value="F:oxidoreductase activity"/>
    <property type="evidence" value="ECO:0007669"/>
    <property type="project" value="InterPro"/>
</dbReference>
<name>A0A074SDG0_9AGAM</name>
<keyword evidence="1" id="KW-0479">Metal-binding</keyword>
<dbReference type="PRINTS" id="PR00092">
    <property type="entry name" value="TYROSINASE"/>
</dbReference>
<keyword evidence="2" id="KW-0186">Copper</keyword>
<dbReference type="InterPro" id="IPR008922">
    <property type="entry name" value="Di-copper_centre_dom_sf"/>
</dbReference>
<evidence type="ECO:0000313" key="6">
    <source>
        <dbReference type="Proteomes" id="UP000027456"/>
    </source>
</evidence>
<dbReference type="InterPro" id="IPR002227">
    <property type="entry name" value="Tyrosinase_Cu-bd"/>
</dbReference>
<evidence type="ECO:0000259" key="4">
    <source>
        <dbReference type="Pfam" id="PF00264"/>
    </source>
</evidence>